<gene>
    <name evidence="2" type="ORF">SADUNF_Sadunf11G0060800</name>
</gene>
<evidence type="ECO:0008006" key="4">
    <source>
        <dbReference type="Google" id="ProtNLM"/>
    </source>
</evidence>
<evidence type="ECO:0000313" key="3">
    <source>
        <dbReference type="Proteomes" id="UP000657918"/>
    </source>
</evidence>
<dbReference type="OrthoDB" id="851583at2759"/>
<name>A0A835JLT2_9ROSI</name>
<comment type="caution">
    <text evidence="2">The sequence shown here is derived from an EMBL/GenBank/DDBJ whole genome shotgun (WGS) entry which is preliminary data.</text>
</comment>
<proteinExistence type="predicted"/>
<dbReference type="PANTHER" id="PTHR47481">
    <property type="match status" value="1"/>
</dbReference>
<dbReference type="EMBL" id="JADGMS010000011">
    <property type="protein sequence ID" value="KAF9672613.1"/>
    <property type="molecule type" value="Genomic_DNA"/>
</dbReference>
<dbReference type="PANTHER" id="PTHR47481:SF31">
    <property type="entry name" value="OS01G0873500 PROTEIN"/>
    <property type="match status" value="1"/>
</dbReference>
<evidence type="ECO:0000256" key="1">
    <source>
        <dbReference type="SAM" id="MobiDB-lite"/>
    </source>
</evidence>
<reference evidence="2 3" key="1">
    <citation type="submission" date="2020-10" db="EMBL/GenBank/DDBJ databases">
        <title>Plant Genome Project.</title>
        <authorList>
            <person name="Zhang R.-G."/>
        </authorList>
    </citation>
    <scope>NUCLEOTIDE SEQUENCE [LARGE SCALE GENOMIC DNA]</scope>
    <source>
        <strain evidence="2">FAFU-HL-1</strain>
        <tissue evidence="2">Leaf</tissue>
    </source>
</reference>
<protein>
    <recommendedName>
        <fullName evidence="4">Retrotransposon Copia-like N-terminal domain-containing protein</fullName>
    </recommendedName>
</protein>
<keyword evidence="3" id="KW-1185">Reference proteome</keyword>
<sequence>MSYALEFSSIKTHLPDLSIKLASNNYLLWKAQVLPILRGHGLLGYVTNDVSCPEATITGVDGIMQQNPAAATWLCMDQLILGWINSSLSDGPLSQVINYESCHDAWMVLETLYGSHTREVTPETAKSLALSLCGAGKPMDDDDLIVCILSGLGSEFDLIVAALNACDMFPSLEGVISKLRDFEIRLQNAKTTTSNISFYTNRNHAHAKSQGNFNMRDGTGGYSKIQFQQGHNRDTYSTQSGDNSSRTKQNSFT</sequence>
<organism evidence="2 3">
    <name type="scientific">Salix dunnii</name>
    <dbReference type="NCBI Taxonomy" id="1413687"/>
    <lineage>
        <taxon>Eukaryota</taxon>
        <taxon>Viridiplantae</taxon>
        <taxon>Streptophyta</taxon>
        <taxon>Embryophyta</taxon>
        <taxon>Tracheophyta</taxon>
        <taxon>Spermatophyta</taxon>
        <taxon>Magnoliopsida</taxon>
        <taxon>eudicotyledons</taxon>
        <taxon>Gunneridae</taxon>
        <taxon>Pentapetalae</taxon>
        <taxon>rosids</taxon>
        <taxon>fabids</taxon>
        <taxon>Malpighiales</taxon>
        <taxon>Salicaceae</taxon>
        <taxon>Saliceae</taxon>
        <taxon>Salix</taxon>
    </lineage>
</organism>
<dbReference type="Proteomes" id="UP000657918">
    <property type="component" value="Chromosome 11"/>
</dbReference>
<evidence type="ECO:0000313" key="2">
    <source>
        <dbReference type="EMBL" id="KAF9672613.1"/>
    </source>
</evidence>
<accession>A0A835JLT2</accession>
<dbReference type="AlphaFoldDB" id="A0A835JLT2"/>
<feature type="region of interest" description="Disordered" evidence="1">
    <location>
        <begin position="231"/>
        <end position="253"/>
    </location>
</feature>